<evidence type="ECO:0000313" key="5">
    <source>
        <dbReference type="Proteomes" id="UP000427906"/>
    </source>
</evidence>
<dbReference type="EMBL" id="AP021874">
    <property type="protein sequence ID" value="BBO66866.1"/>
    <property type="molecule type" value="Genomic_DNA"/>
</dbReference>
<keyword evidence="2" id="KW-0472">Membrane</keyword>
<evidence type="ECO:0000256" key="2">
    <source>
        <dbReference type="SAM" id="Phobius"/>
    </source>
</evidence>
<keyword evidence="2" id="KW-0812">Transmembrane</keyword>
<feature type="region of interest" description="Disordered" evidence="1">
    <location>
        <begin position="178"/>
        <end position="217"/>
    </location>
</feature>
<protein>
    <recommendedName>
        <fullName evidence="3">PilZ domain-containing protein</fullName>
    </recommendedName>
</protein>
<organism evidence="4 5">
    <name type="scientific">Desulfosarcina alkanivorans</name>
    <dbReference type="NCBI Taxonomy" id="571177"/>
    <lineage>
        <taxon>Bacteria</taxon>
        <taxon>Pseudomonadati</taxon>
        <taxon>Thermodesulfobacteriota</taxon>
        <taxon>Desulfobacteria</taxon>
        <taxon>Desulfobacterales</taxon>
        <taxon>Desulfosarcinaceae</taxon>
        <taxon>Desulfosarcina</taxon>
    </lineage>
</organism>
<keyword evidence="2" id="KW-1133">Transmembrane helix</keyword>
<dbReference type="InterPro" id="IPR009875">
    <property type="entry name" value="PilZ_domain"/>
</dbReference>
<reference evidence="4 5" key="1">
    <citation type="submission" date="2019-11" db="EMBL/GenBank/DDBJ databases">
        <title>Comparative genomics of hydrocarbon-degrading Desulfosarcina strains.</title>
        <authorList>
            <person name="Watanabe M."/>
            <person name="Kojima H."/>
            <person name="Fukui M."/>
        </authorList>
    </citation>
    <scope>NUCLEOTIDE SEQUENCE [LARGE SCALE GENOMIC DNA]</scope>
    <source>
        <strain evidence="4 5">PL12</strain>
    </source>
</reference>
<feature type="transmembrane region" description="Helical" evidence="2">
    <location>
        <begin position="5"/>
        <end position="23"/>
    </location>
</feature>
<gene>
    <name evidence="4" type="ORF">DSCA_07960</name>
</gene>
<dbReference type="AlphaFoldDB" id="A0A5K7YD36"/>
<dbReference type="RefSeq" id="WP_155315192.1">
    <property type="nucleotide sequence ID" value="NZ_AP021874.1"/>
</dbReference>
<sequence length="217" mass="23910">MKLNLVTLVISPAIFAVTLWVRLTRFSGATPHARYYLAVILTISAILTVITLYRLTRSLRKPPVSSTSTAKMPSGQKRDHYRMQFDRLSHPVFIEKISESQPGPAVTCAVRDISEAGIGLGCTGIYSLGQTVQGEIIFDSGRTAPINGVVVREEANRTCISLHCTIDPPLLMAEQREQIRSEKPSGPRPVVSRTVLEETGRPLPSHSPKGVCRLKRH</sequence>
<keyword evidence="5" id="KW-1185">Reference proteome</keyword>
<feature type="domain" description="PilZ" evidence="3">
    <location>
        <begin position="76"/>
        <end position="164"/>
    </location>
</feature>
<dbReference type="Pfam" id="PF07238">
    <property type="entry name" value="PilZ"/>
    <property type="match status" value="1"/>
</dbReference>
<dbReference type="KEGG" id="dalk:DSCA_07960"/>
<evidence type="ECO:0000256" key="1">
    <source>
        <dbReference type="SAM" id="MobiDB-lite"/>
    </source>
</evidence>
<evidence type="ECO:0000313" key="4">
    <source>
        <dbReference type="EMBL" id="BBO66866.1"/>
    </source>
</evidence>
<dbReference type="GO" id="GO:0035438">
    <property type="term" value="F:cyclic-di-GMP binding"/>
    <property type="evidence" value="ECO:0007669"/>
    <property type="project" value="InterPro"/>
</dbReference>
<dbReference type="OrthoDB" id="5419830at2"/>
<proteinExistence type="predicted"/>
<name>A0A5K7YD36_9BACT</name>
<accession>A0A5K7YD36</accession>
<dbReference type="Proteomes" id="UP000427906">
    <property type="component" value="Chromosome"/>
</dbReference>
<feature type="transmembrane region" description="Helical" evidence="2">
    <location>
        <begin position="35"/>
        <end position="55"/>
    </location>
</feature>
<evidence type="ECO:0000259" key="3">
    <source>
        <dbReference type="Pfam" id="PF07238"/>
    </source>
</evidence>